<dbReference type="InterPro" id="IPR047785">
    <property type="entry name" value="tRNA_MNMC2"/>
</dbReference>
<evidence type="ECO:0000313" key="14">
    <source>
        <dbReference type="Proteomes" id="UP000521868"/>
    </source>
</evidence>
<dbReference type="Pfam" id="PF01266">
    <property type="entry name" value="DAO"/>
    <property type="match status" value="1"/>
</dbReference>
<comment type="similarity">
    <text evidence="10">In the C-terminal section; belongs to the DAO family.</text>
</comment>
<dbReference type="EMBL" id="VTOX01000001">
    <property type="protein sequence ID" value="NKE64767.1"/>
    <property type="molecule type" value="Genomic_DNA"/>
</dbReference>
<evidence type="ECO:0000313" key="13">
    <source>
        <dbReference type="EMBL" id="NKE64767.1"/>
    </source>
</evidence>
<dbReference type="Proteomes" id="UP000521868">
    <property type="component" value="Unassembled WGS sequence"/>
</dbReference>
<keyword evidence="2 10" id="KW-0489">Methyltransferase</keyword>
<keyword evidence="9 10" id="KW-0511">Multifunctional enzyme</keyword>
<evidence type="ECO:0000256" key="1">
    <source>
        <dbReference type="ARBA" id="ARBA00022490"/>
    </source>
</evidence>
<keyword evidence="14" id="KW-1185">Reference proteome</keyword>
<evidence type="ECO:0000259" key="12">
    <source>
        <dbReference type="Pfam" id="PF05430"/>
    </source>
</evidence>
<dbReference type="EC" id="1.5.-.-" evidence="10"/>
<dbReference type="Gene3D" id="3.40.50.150">
    <property type="entry name" value="Vaccinia Virus protein VP39"/>
    <property type="match status" value="1"/>
</dbReference>
<comment type="similarity">
    <text evidence="10">In the N-terminal section; belongs to the methyltransferase superfamily. tRNA (mnm(5)s(2)U34)-methyltransferase family.</text>
</comment>
<dbReference type="PANTHER" id="PTHR13847">
    <property type="entry name" value="SARCOSINE DEHYDROGENASE-RELATED"/>
    <property type="match status" value="1"/>
</dbReference>
<evidence type="ECO:0000256" key="7">
    <source>
        <dbReference type="ARBA" id="ARBA00022827"/>
    </source>
</evidence>
<protein>
    <recommendedName>
        <fullName evidence="10">tRNA 5-methylaminomethyl-2-thiouridine biosynthesis bifunctional protein MnmC</fullName>
        <shortName evidence="10">tRNA mnm(5)s(2)U biosynthesis bifunctional protein</shortName>
    </recommendedName>
    <domain>
        <recommendedName>
            <fullName evidence="10">tRNA (mnm(5)s(2)U34)-methyltransferase</fullName>
            <ecNumber evidence="10">2.1.1.61</ecNumber>
        </recommendedName>
    </domain>
    <domain>
        <recommendedName>
            <fullName evidence="10">FAD-dependent cmnm(5)s(2)U34 oxidoreductase</fullName>
            <ecNumber evidence="10">1.5.-.-</ecNumber>
        </recommendedName>
    </domain>
</protein>
<dbReference type="PANTHER" id="PTHR13847:SF283">
    <property type="entry name" value="TRNA 5-METHYLAMINOMETHYL-2-THIOURIDINE BIOSYNTHESIS BIFUNCTIONAL PROTEIN MNMC"/>
    <property type="match status" value="1"/>
</dbReference>
<dbReference type="InterPro" id="IPR017610">
    <property type="entry name" value="tRNA_S-uridine_synth_MnmC_C"/>
</dbReference>
<feature type="region of interest" description="tRNA (mnm(5)s(2)U34)-methyltransferase" evidence="10">
    <location>
        <begin position="1"/>
        <end position="228"/>
    </location>
</feature>
<dbReference type="GO" id="GO:0050660">
    <property type="term" value="F:flavin adenine dinucleotide binding"/>
    <property type="evidence" value="ECO:0007669"/>
    <property type="project" value="UniProtKB-UniRule"/>
</dbReference>
<dbReference type="SUPFAM" id="SSF54373">
    <property type="entry name" value="FAD-linked reductases, C-terminal domain"/>
    <property type="match status" value="1"/>
</dbReference>
<dbReference type="InterPro" id="IPR029063">
    <property type="entry name" value="SAM-dependent_MTases_sf"/>
</dbReference>
<dbReference type="InterPro" id="IPR006076">
    <property type="entry name" value="FAD-dep_OxRdtase"/>
</dbReference>
<dbReference type="GO" id="GO:0005737">
    <property type="term" value="C:cytoplasm"/>
    <property type="evidence" value="ECO:0007669"/>
    <property type="project" value="UniProtKB-SubCell"/>
</dbReference>
<keyword evidence="8 10" id="KW-0560">Oxidoreductase</keyword>
<comment type="catalytic activity">
    <reaction evidence="10">
        <text>5-aminomethyl-2-thiouridine(34) in tRNA + S-adenosyl-L-methionine = 5-methylaminomethyl-2-thiouridine(34) in tRNA + S-adenosyl-L-homocysteine + H(+)</text>
        <dbReference type="Rhea" id="RHEA:19569"/>
        <dbReference type="Rhea" id="RHEA-COMP:10195"/>
        <dbReference type="Rhea" id="RHEA-COMP:10197"/>
        <dbReference type="ChEBI" id="CHEBI:15378"/>
        <dbReference type="ChEBI" id="CHEBI:57856"/>
        <dbReference type="ChEBI" id="CHEBI:59789"/>
        <dbReference type="ChEBI" id="CHEBI:74454"/>
        <dbReference type="ChEBI" id="CHEBI:74455"/>
        <dbReference type="EC" id="2.1.1.61"/>
    </reaction>
</comment>
<comment type="caution">
    <text evidence="13">The sequence shown here is derived from an EMBL/GenBank/DDBJ whole genome shotgun (WGS) entry which is preliminary data.</text>
</comment>
<dbReference type="Pfam" id="PF05430">
    <property type="entry name" value="Methyltransf_30"/>
    <property type="match status" value="1"/>
</dbReference>
<dbReference type="GO" id="GO:0002097">
    <property type="term" value="P:tRNA wobble base modification"/>
    <property type="evidence" value="ECO:0007669"/>
    <property type="project" value="UniProtKB-UniRule"/>
</dbReference>
<gene>
    <name evidence="10 13" type="primary">mnmC</name>
    <name evidence="13" type="ORF">RAMLITH_02945</name>
</gene>
<evidence type="ECO:0000256" key="5">
    <source>
        <dbReference type="ARBA" id="ARBA00022691"/>
    </source>
</evidence>
<dbReference type="GO" id="GO:0032259">
    <property type="term" value="P:methylation"/>
    <property type="evidence" value="ECO:0007669"/>
    <property type="project" value="UniProtKB-KW"/>
</dbReference>
<comment type="cofactor">
    <cofactor evidence="10">
        <name>FAD</name>
        <dbReference type="ChEBI" id="CHEBI:57692"/>
    </cofactor>
</comment>
<evidence type="ECO:0000259" key="11">
    <source>
        <dbReference type="Pfam" id="PF01266"/>
    </source>
</evidence>
<dbReference type="InterPro" id="IPR036188">
    <property type="entry name" value="FAD/NAD-bd_sf"/>
</dbReference>
<keyword evidence="7 10" id="KW-0274">FAD</keyword>
<keyword evidence="3 10" id="KW-0285">Flavoprotein</keyword>
<dbReference type="GO" id="GO:0016645">
    <property type="term" value="F:oxidoreductase activity, acting on the CH-NH group of donors"/>
    <property type="evidence" value="ECO:0007669"/>
    <property type="project" value="InterPro"/>
</dbReference>
<comment type="function">
    <text evidence="10">Catalyzes the last two steps in the biosynthesis of 5-methylaminomethyl-2-thiouridine (mnm(5)s(2)U) at the wobble position (U34) in tRNA. Catalyzes the FAD-dependent demodification of cmnm(5)s(2)U34 to nm(5)s(2)U34, followed by the transfer of a methyl group from S-adenosyl-L-methionine to nm(5)s(2)U34, to form mnm(5)s(2)U34.</text>
</comment>
<dbReference type="Gene3D" id="3.50.50.60">
    <property type="entry name" value="FAD/NAD(P)-binding domain"/>
    <property type="match status" value="1"/>
</dbReference>
<feature type="domain" description="FAD dependent oxidoreductase" evidence="11">
    <location>
        <begin position="247"/>
        <end position="586"/>
    </location>
</feature>
<proteinExistence type="inferred from homology"/>
<dbReference type="AlphaFoldDB" id="A0A7X6DCQ2"/>
<keyword evidence="5 10" id="KW-0949">S-adenosyl-L-methionine</keyword>
<keyword evidence="4 10" id="KW-0808">Transferase</keyword>
<dbReference type="EC" id="2.1.1.61" evidence="10"/>
<accession>A0A7X6DCQ2</accession>
<keyword evidence="1 10" id="KW-0963">Cytoplasm</keyword>
<sequence>MGEPVEWLPDGTPRSPRFHDIYRSSTGGLEQARHVFLAGCGLPRAWAGQPRWRILETGFGLGLNFLAAWRAWLDDPARPRLLHYFSVEAWPVAAADVLRAAAVHPELLPLAQALAAQWIGLVPGVHRLSLEEGRVLLTLAVRDVREALHDPSFAADSVFLDGFDPQRNPAMWEAHTLKAVARHCRRGTTLATWTVAGEVRRELAQCGFAVDKAEGLAPKRHCLRAVFEPAWETRRQPPDRTTAPGHCVVVGAGLAGAAAAASLARRGWQVTVLDQASTPAAGASALPAGLLAPHHSSDDSLLSRLSRSGVRITLQYAREFLPEGDDWRFSGVLEHRPGTAWRPLEGAGEAARAWTREADAACKAQAGLGPDEPASWHELAAWIRPAALVRAWLGEQRVSWRGGASVARLARHDDAWQLFDRHGALLAEAELLVLAAAHGTSALLGGRLPLHPVRGQVSWAFHRPGMTLPPFPVNGHGHFIPQATVEGATAWLCGSTYERGDADRSPRDADHEANLAKLGALLPQIAAQLAPTFRDGSVQAWTGVRCASADRRPCVGEIEPGLWVSTAMGSRGLTFAALCGELLAARLHGEPLPLEPRLAAALDSARGS</sequence>
<dbReference type="InterPro" id="IPR023032">
    <property type="entry name" value="tRNA_MAMT_biosynth_bifunc_MnmC"/>
</dbReference>
<feature type="region of interest" description="FAD-dependent cmnm(5)s(2)U34 oxidoreductase" evidence="10">
    <location>
        <begin position="250"/>
        <end position="608"/>
    </location>
</feature>
<dbReference type="GO" id="GO:0004808">
    <property type="term" value="F:tRNA (5-methylaminomethyl-2-thiouridylate)(34)-methyltransferase activity"/>
    <property type="evidence" value="ECO:0007669"/>
    <property type="project" value="UniProtKB-EC"/>
</dbReference>
<evidence type="ECO:0000256" key="9">
    <source>
        <dbReference type="ARBA" id="ARBA00023268"/>
    </source>
</evidence>
<comment type="subcellular location">
    <subcellularLocation>
        <location evidence="10">Cytoplasm</location>
    </subcellularLocation>
</comment>
<feature type="domain" description="MnmC-like methyltransferase" evidence="12">
    <location>
        <begin position="106"/>
        <end position="226"/>
    </location>
</feature>
<dbReference type="HAMAP" id="MF_01102">
    <property type="entry name" value="MnmC"/>
    <property type="match status" value="1"/>
</dbReference>
<reference evidence="13 14" key="1">
    <citation type="journal article" date="2020" name="Nature">
        <title>Bacterial chemolithoautotrophy via manganese oxidation.</title>
        <authorList>
            <person name="Yu H."/>
            <person name="Leadbetter J.R."/>
        </authorList>
    </citation>
    <scope>NUCLEOTIDE SEQUENCE [LARGE SCALE GENOMIC DNA]</scope>
    <source>
        <strain evidence="13 14">RBP-1</strain>
    </source>
</reference>
<organism evidence="13 14">
    <name type="scientific">Ramlibacter lithotrophicus</name>
    <dbReference type="NCBI Taxonomy" id="2606681"/>
    <lineage>
        <taxon>Bacteria</taxon>
        <taxon>Pseudomonadati</taxon>
        <taxon>Pseudomonadota</taxon>
        <taxon>Betaproteobacteria</taxon>
        <taxon>Burkholderiales</taxon>
        <taxon>Comamonadaceae</taxon>
        <taxon>Ramlibacter</taxon>
    </lineage>
</organism>
<dbReference type="RefSeq" id="WP_168105829.1">
    <property type="nucleotide sequence ID" value="NZ_VTOX01000001.1"/>
</dbReference>
<evidence type="ECO:0000256" key="4">
    <source>
        <dbReference type="ARBA" id="ARBA00022679"/>
    </source>
</evidence>
<evidence type="ECO:0000256" key="6">
    <source>
        <dbReference type="ARBA" id="ARBA00022694"/>
    </source>
</evidence>
<dbReference type="Gene3D" id="3.30.9.10">
    <property type="entry name" value="D-Amino Acid Oxidase, subunit A, domain 2"/>
    <property type="match status" value="1"/>
</dbReference>
<dbReference type="NCBIfam" id="TIGR03197">
    <property type="entry name" value="MnmC_Cterm"/>
    <property type="match status" value="1"/>
</dbReference>
<dbReference type="InterPro" id="IPR008471">
    <property type="entry name" value="MnmC-like_methylTransf"/>
</dbReference>
<dbReference type="SUPFAM" id="SSF51905">
    <property type="entry name" value="FAD/NAD(P)-binding domain"/>
    <property type="match status" value="1"/>
</dbReference>
<evidence type="ECO:0000256" key="8">
    <source>
        <dbReference type="ARBA" id="ARBA00023002"/>
    </source>
</evidence>
<dbReference type="NCBIfam" id="NF033855">
    <property type="entry name" value="tRNA_MNMC2"/>
    <property type="match status" value="1"/>
</dbReference>
<evidence type="ECO:0000256" key="2">
    <source>
        <dbReference type="ARBA" id="ARBA00022603"/>
    </source>
</evidence>
<evidence type="ECO:0000256" key="3">
    <source>
        <dbReference type="ARBA" id="ARBA00022630"/>
    </source>
</evidence>
<keyword evidence="6 10" id="KW-0819">tRNA processing</keyword>
<name>A0A7X6DCQ2_9BURK</name>
<evidence type="ECO:0000256" key="10">
    <source>
        <dbReference type="HAMAP-Rule" id="MF_01102"/>
    </source>
</evidence>